<feature type="compositionally biased region" description="Polar residues" evidence="5">
    <location>
        <begin position="210"/>
        <end position="226"/>
    </location>
</feature>
<sequence length="777" mass="86298">MHQTGYLDNKPAPIPPTYTTTTTTTGDVTSVLAAPSSSVPSFLATSSNIDWSSAYWEDPIFLPNQPSLEESTDILSADRTSPRRPTGSGGVKIPRPMNAFMVWAKDERKRLALENPEIHNAELSKILGRKWRSLMPDEKKPFLDEAERIRVQHTFDHPYYKYRPRRRRQAKRPAANRTDLPVTTQQKSRNVESASSIFSASATWGDPASFSGSASNSVPTSTSGGFNTERFRNSKQMSNSWTNNNISIGPFSTDEVPQSGLPPLSSNNVECPPKLPEDQPYSDLLHKLSTYFNDCLNANKSCPENTSIRGSMNFLNNSKESLPGEWKQKHVRSGLPINASDNKINRKRSYDNISLSSQPNMKEFQIIDDSTFSTNKNEPSLYDSDPTQDISETLTRQLSIEAREGKSDVDDYYPLKETHEMLTFSEKSSSNQLHQNHVVVQEMHRMINGNIFKNDVSSSNAERKDAPSAPRPKFLAGVETPDTAKVVEYSLALEAKYVHGMPSPLTHTTSLPDFSSEGQKQAEVVSLQVPGSCNARQESNGGKMFGGESSTYNHSFDYTGYITRKQNSASDTFFLPRQMSYCSDSSERSSGVGSELSAYDTPRRRPSYQRQAAITDRSLPSTPYINEDLTDDSCFLFSNSTHLEDCDPIKLPPSSIAASIPLSSLATVTSSFSELGHGSQLESHVTHSLLSTAMTQTREVMSGSATDSWGNRQSYPCSFEQSSQISLTSHDSHSLKFDSGLSMFQSSSNSAKIHLQKDSMRYEENNAHDFSCELLQL</sequence>
<dbReference type="SUPFAM" id="SSF47095">
    <property type="entry name" value="HMG-box"/>
    <property type="match status" value="1"/>
</dbReference>
<dbReference type="PROSITE" id="PS50118">
    <property type="entry name" value="HMG_BOX_2"/>
    <property type="match status" value="1"/>
</dbReference>
<comment type="subcellular location">
    <subcellularLocation>
        <location evidence="1">Nucleus</location>
    </subcellularLocation>
</comment>
<feature type="domain" description="HMG box" evidence="6">
    <location>
        <begin position="93"/>
        <end position="161"/>
    </location>
</feature>
<dbReference type="CDD" id="cd22032">
    <property type="entry name" value="HMG-box_SoxF"/>
    <property type="match status" value="1"/>
</dbReference>
<feature type="region of interest" description="Disordered" evidence="5">
    <location>
        <begin position="455"/>
        <end position="476"/>
    </location>
</feature>
<reference evidence="7" key="1">
    <citation type="journal article" date="2023" name="G3 (Bethesda)">
        <title>A reference genome for the long-term kleptoplast-retaining sea slug Elysia crispata morphotype clarki.</title>
        <authorList>
            <person name="Eastman K.E."/>
            <person name="Pendleton A.L."/>
            <person name="Shaikh M.A."/>
            <person name="Suttiyut T."/>
            <person name="Ogas R."/>
            <person name="Tomko P."/>
            <person name="Gavelis G."/>
            <person name="Widhalm J.R."/>
            <person name="Wisecaver J.H."/>
        </authorList>
    </citation>
    <scope>NUCLEOTIDE SEQUENCE</scope>
    <source>
        <strain evidence="7">ECLA1</strain>
    </source>
</reference>
<name>A0AAE0ZXK7_9GAST</name>
<feature type="DNA-binding region" description="HMG box" evidence="4">
    <location>
        <begin position="93"/>
        <end position="161"/>
    </location>
</feature>
<evidence type="ECO:0000256" key="5">
    <source>
        <dbReference type="SAM" id="MobiDB-lite"/>
    </source>
</evidence>
<evidence type="ECO:0000256" key="2">
    <source>
        <dbReference type="ARBA" id="ARBA00023125"/>
    </source>
</evidence>
<dbReference type="EMBL" id="JAWDGP010003066">
    <property type="protein sequence ID" value="KAK3777563.1"/>
    <property type="molecule type" value="Genomic_DNA"/>
</dbReference>
<feature type="compositionally biased region" description="Polar residues" evidence="5">
    <location>
        <begin position="181"/>
        <end position="194"/>
    </location>
</feature>
<evidence type="ECO:0000256" key="4">
    <source>
        <dbReference type="PROSITE-ProRule" id="PRU00267"/>
    </source>
</evidence>
<evidence type="ECO:0000256" key="3">
    <source>
        <dbReference type="ARBA" id="ARBA00023242"/>
    </source>
</evidence>
<dbReference type="Gene3D" id="1.10.30.10">
    <property type="entry name" value="High mobility group box domain"/>
    <property type="match status" value="1"/>
</dbReference>
<dbReference type="GO" id="GO:0000978">
    <property type="term" value="F:RNA polymerase II cis-regulatory region sequence-specific DNA binding"/>
    <property type="evidence" value="ECO:0007669"/>
    <property type="project" value="TreeGrafter"/>
</dbReference>
<organism evidence="7 8">
    <name type="scientific">Elysia crispata</name>
    <name type="common">lettuce slug</name>
    <dbReference type="NCBI Taxonomy" id="231223"/>
    <lineage>
        <taxon>Eukaryota</taxon>
        <taxon>Metazoa</taxon>
        <taxon>Spiralia</taxon>
        <taxon>Lophotrochozoa</taxon>
        <taxon>Mollusca</taxon>
        <taxon>Gastropoda</taxon>
        <taxon>Heterobranchia</taxon>
        <taxon>Euthyneura</taxon>
        <taxon>Panpulmonata</taxon>
        <taxon>Sacoglossa</taxon>
        <taxon>Placobranchoidea</taxon>
        <taxon>Plakobranchidae</taxon>
        <taxon>Elysia</taxon>
    </lineage>
</organism>
<dbReference type="InterPro" id="IPR036910">
    <property type="entry name" value="HMG_box_dom_sf"/>
</dbReference>
<feature type="region of interest" description="Disordered" evidence="5">
    <location>
        <begin position="209"/>
        <end position="240"/>
    </location>
</feature>
<dbReference type="InterPro" id="IPR009071">
    <property type="entry name" value="HMG_box_dom"/>
</dbReference>
<accession>A0AAE0ZXK7</accession>
<dbReference type="SMART" id="SM00398">
    <property type="entry name" value="HMG"/>
    <property type="match status" value="1"/>
</dbReference>
<proteinExistence type="predicted"/>
<feature type="region of interest" description="Disordered" evidence="5">
    <location>
        <begin position="158"/>
        <end position="194"/>
    </location>
</feature>
<feature type="region of interest" description="Disordered" evidence="5">
    <location>
        <begin position="582"/>
        <end position="611"/>
    </location>
</feature>
<dbReference type="Proteomes" id="UP001283361">
    <property type="component" value="Unassembled WGS sequence"/>
</dbReference>
<evidence type="ECO:0000256" key="1">
    <source>
        <dbReference type="ARBA" id="ARBA00004123"/>
    </source>
</evidence>
<dbReference type="FunFam" id="1.10.30.10:FF:000002">
    <property type="entry name" value="transcription factor Sox-2"/>
    <property type="match status" value="1"/>
</dbReference>
<keyword evidence="2 4" id="KW-0238">DNA-binding</keyword>
<keyword evidence="3 4" id="KW-0539">Nucleus</keyword>
<evidence type="ECO:0000259" key="6">
    <source>
        <dbReference type="PROSITE" id="PS50118"/>
    </source>
</evidence>
<evidence type="ECO:0000313" key="8">
    <source>
        <dbReference type="Proteomes" id="UP001283361"/>
    </source>
</evidence>
<dbReference type="GO" id="GO:0005634">
    <property type="term" value="C:nucleus"/>
    <property type="evidence" value="ECO:0007669"/>
    <property type="project" value="UniProtKB-SubCell"/>
</dbReference>
<feature type="region of interest" description="Disordered" evidence="5">
    <location>
        <begin position="1"/>
        <end position="24"/>
    </location>
</feature>
<protein>
    <recommendedName>
        <fullName evidence="6">HMG box domain-containing protein</fullName>
    </recommendedName>
</protein>
<dbReference type="InterPro" id="IPR050140">
    <property type="entry name" value="SRY-related_HMG-box_TF-like"/>
</dbReference>
<keyword evidence="8" id="KW-1185">Reference proteome</keyword>
<dbReference type="PANTHER" id="PTHR10270">
    <property type="entry name" value="SOX TRANSCRIPTION FACTOR"/>
    <property type="match status" value="1"/>
</dbReference>
<dbReference type="Pfam" id="PF00505">
    <property type="entry name" value="HMG_box"/>
    <property type="match status" value="1"/>
</dbReference>
<feature type="compositionally biased region" description="Low complexity" evidence="5">
    <location>
        <begin position="588"/>
        <end position="597"/>
    </location>
</feature>
<dbReference type="GO" id="GO:0030154">
    <property type="term" value="P:cell differentiation"/>
    <property type="evidence" value="ECO:0007669"/>
    <property type="project" value="TreeGrafter"/>
</dbReference>
<dbReference type="PANTHER" id="PTHR10270:SF317">
    <property type="entry name" value="TRANSCRIPTION FACTOR SOX-15-RELATED"/>
    <property type="match status" value="1"/>
</dbReference>
<gene>
    <name evidence="7" type="ORF">RRG08_021683</name>
</gene>
<dbReference type="AlphaFoldDB" id="A0AAE0ZXK7"/>
<feature type="compositionally biased region" description="Basic residues" evidence="5">
    <location>
        <begin position="160"/>
        <end position="171"/>
    </location>
</feature>
<comment type="caution">
    <text evidence="7">The sequence shown here is derived from an EMBL/GenBank/DDBJ whole genome shotgun (WGS) entry which is preliminary data.</text>
</comment>
<evidence type="ECO:0000313" key="7">
    <source>
        <dbReference type="EMBL" id="KAK3777563.1"/>
    </source>
</evidence>
<dbReference type="GO" id="GO:0001228">
    <property type="term" value="F:DNA-binding transcription activator activity, RNA polymerase II-specific"/>
    <property type="evidence" value="ECO:0007669"/>
    <property type="project" value="TreeGrafter"/>
</dbReference>